<dbReference type="EMBL" id="CM017692">
    <property type="protein sequence ID" value="TYH17114.1"/>
    <property type="molecule type" value="Genomic_DNA"/>
</dbReference>
<evidence type="ECO:0000313" key="6">
    <source>
        <dbReference type="Proteomes" id="UP000323506"/>
    </source>
</evidence>
<feature type="compositionally biased region" description="Polar residues" evidence="4">
    <location>
        <begin position="68"/>
        <end position="84"/>
    </location>
</feature>
<evidence type="ECO:0000256" key="3">
    <source>
        <dbReference type="ARBA" id="ARBA00023163"/>
    </source>
</evidence>
<feature type="region of interest" description="Disordered" evidence="4">
    <location>
        <begin position="28"/>
        <end position="47"/>
    </location>
</feature>
<dbReference type="AlphaFoldDB" id="A0A5D2GG76"/>
<dbReference type="Proteomes" id="UP000323506">
    <property type="component" value="Chromosome A05"/>
</dbReference>
<protein>
    <submittedName>
        <fullName evidence="5">Uncharacterized protein</fullName>
    </submittedName>
</protein>
<organism evidence="5 6">
    <name type="scientific">Gossypium darwinii</name>
    <name type="common">Darwin's cotton</name>
    <name type="synonym">Gossypium barbadense var. darwinii</name>
    <dbReference type="NCBI Taxonomy" id="34276"/>
    <lineage>
        <taxon>Eukaryota</taxon>
        <taxon>Viridiplantae</taxon>
        <taxon>Streptophyta</taxon>
        <taxon>Embryophyta</taxon>
        <taxon>Tracheophyta</taxon>
        <taxon>Spermatophyta</taxon>
        <taxon>Magnoliopsida</taxon>
        <taxon>eudicotyledons</taxon>
        <taxon>Gunneridae</taxon>
        <taxon>Pentapetalae</taxon>
        <taxon>rosids</taxon>
        <taxon>malvids</taxon>
        <taxon>Malvales</taxon>
        <taxon>Malvaceae</taxon>
        <taxon>Malvoideae</taxon>
        <taxon>Gossypium</taxon>
    </lineage>
</organism>
<keyword evidence="1" id="KW-0678">Repressor</keyword>
<dbReference type="GO" id="GO:0003700">
    <property type="term" value="F:DNA-binding transcription factor activity"/>
    <property type="evidence" value="ECO:0007669"/>
    <property type="project" value="InterPro"/>
</dbReference>
<keyword evidence="6" id="KW-1185">Reference proteome</keyword>
<evidence type="ECO:0000313" key="5">
    <source>
        <dbReference type="EMBL" id="TYH17114.1"/>
    </source>
</evidence>
<dbReference type="InterPro" id="IPR040356">
    <property type="entry name" value="SPEAR"/>
</dbReference>
<sequence length="448" mass="48588">MCSNNTSNNVGVGWVANASEVLGVHGEYGSCSSRKEKNKRIPKRGPGVAELEKILREQGKSDGIEKGNINNGGVPSSCVAPSNSLPRRATTYLRNIPSPRTPPPLPPPSMTLHVNGTGAQNMCGNSRSKGVYISGSGIFLPEKVFLPVTWGSSETRNGPEPPKMAAGFSFPTPKLVSNRSDQNMFPPPMLQMNHGTCAHPSMIGIKKFKQMNLFPGSGISSSSSSAGVYQYHHVEPPSTQKSCHSYISTVLAEEHKIIGGKRSRPNFPVENWPPPPPFYSQISGLNPSSSSTNNGVCVFNVGNIYRGSIASSPLELKAKRCGNEDGNPNDNDSALTLGPPITSSASTQNCQKDLPKYTKQFTYQVRCLNGNLFLFSFSLLALHAPWFDKSVLIYLHDFGSCILFQEMKENTEEKRGAAVTAEATLDLKDGTYDCKEKKADFIDLNLKL</sequence>
<dbReference type="PANTHER" id="PTHR33388">
    <property type="entry name" value="OS01G0212500 PROTEIN"/>
    <property type="match status" value="1"/>
</dbReference>
<proteinExistence type="predicted"/>
<name>A0A5D2GG76_GOSDA</name>
<accession>A0A5D2GG76</accession>
<reference evidence="5 6" key="1">
    <citation type="submission" date="2019-06" db="EMBL/GenBank/DDBJ databases">
        <title>WGS assembly of Gossypium darwinii.</title>
        <authorList>
            <person name="Chen Z.J."/>
            <person name="Sreedasyam A."/>
            <person name="Ando A."/>
            <person name="Song Q."/>
            <person name="De L."/>
            <person name="Hulse-Kemp A."/>
            <person name="Ding M."/>
            <person name="Ye W."/>
            <person name="Kirkbride R."/>
            <person name="Jenkins J."/>
            <person name="Plott C."/>
            <person name="Lovell J."/>
            <person name="Lin Y.-M."/>
            <person name="Vaughn R."/>
            <person name="Liu B."/>
            <person name="Li W."/>
            <person name="Simpson S."/>
            <person name="Scheffler B."/>
            <person name="Saski C."/>
            <person name="Grover C."/>
            <person name="Hu G."/>
            <person name="Conover J."/>
            <person name="Carlson J."/>
            <person name="Shu S."/>
            <person name="Boston L."/>
            <person name="Williams M."/>
            <person name="Peterson D."/>
            <person name="Mcgee K."/>
            <person name="Jones D."/>
            <person name="Wendel J."/>
            <person name="Stelly D."/>
            <person name="Grimwood J."/>
            <person name="Schmutz J."/>
        </authorList>
    </citation>
    <scope>NUCLEOTIDE SEQUENCE [LARGE SCALE GENOMIC DNA]</scope>
    <source>
        <strain evidence="5">1808015.09</strain>
    </source>
</reference>
<evidence type="ECO:0000256" key="2">
    <source>
        <dbReference type="ARBA" id="ARBA00023015"/>
    </source>
</evidence>
<keyword evidence="3" id="KW-0804">Transcription</keyword>
<evidence type="ECO:0000256" key="4">
    <source>
        <dbReference type="SAM" id="MobiDB-lite"/>
    </source>
</evidence>
<gene>
    <name evidence="5" type="ORF">ES288_A05G168100v1</name>
</gene>
<keyword evidence="2" id="KW-0805">Transcription regulation</keyword>
<evidence type="ECO:0000256" key="1">
    <source>
        <dbReference type="ARBA" id="ARBA00022491"/>
    </source>
</evidence>
<dbReference type="PANTHER" id="PTHR33388:SF19">
    <property type="entry name" value="SPOROCYTELESS-LIKE EAR-CONTAINING PROTEIN"/>
    <property type="match status" value="1"/>
</dbReference>
<feature type="region of interest" description="Disordered" evidence="4">
    <location>
        <begin position="62"/>
        <end position="84"/>
    </location>
</feature>